<sequence length="153" mass="17422">MKNTEALLARLKKIECMSRNEASREDEDKIYEFLKQAARIVSAHARQQGVHPFSNFRQAINRNAPLVSTLEVEEVVSIDNGAGAYERVLCMSAFHWANGCDEGDEVCLSVSDLYEPIISIIEKRVFFNLRRGELCIGKSSFPLRDWLVTYYTA</sequence>
<dbReference type="AlphaFoldDB" id="A0AAU7Y590"/>
<name>A0AAU7Y590_9PSED</name>
<evidence type="ECO:0000313" key="1">
    <source>
        <dbReference type="EMBL" id="XBY65085.1"/>
    </source>
</evidence>
<protein>
    <submittedName>
        <fullName evidence="1">Uncharacterized protein</fullName>
    </submittedName>
</protein>
<reference evidence="1" key="1">
    <citation type="submission" date="2023-08" db="EMBL/GenBank/DDBJ databases">
        <title>Increased levels of nutrients transform a symbiont into a lethal pathobiont.</title>
        <authorList>
            <person name="Lachnit T."/>
            <person name="Ulrich L."/>
            <person name="Willmer F.M."/>
            <person name="Hasenbein T."/>
            <person name="Steiner L.X."/>
            <person name="Wolters M."/>
            <person name="Herbst E.M."/>
            <person name="Deines P."/>
        </authorList>
    </citation>
    <scope>NUCLEOTIDE SEQUENCE</scope>
    <source>
        <strain evidence="1">T3</strain>
    </source>
</reference>
<accession>A0AAU7Y590</accession>
<gene>
    <name evidence="1" type="ORF">ABS648_04770</name>
</gene>
<organism evidence="1">
    <name type="scientific">Pseudomonas solani</name>
    <dbReference type="NCBI Taxonomy" id="2731552"/>
    <lineage>
        <taxon>Bacteria</taxon>
        <taxon>Pseudomonadati</taxon>
        <taxon>Pseudomonadota</taxon>
        <taxon>Gammaproteobacteria</taxon>
        <taxon>Pseudomonadales</taxon>
        <taxon>Pseudomonadaceae</taxon>
        <taxon>Pseudomonas</taxon>
    </lineage>
</organism>
<proteinExistence type="predicted"/>
<dbReference type="RefSeq" id="WP_350447735.1">
    <property type="nucleotide sequence ID" value="NZ_CP158373.1"/>
</dbReference>
<dbReference type="EMBL" id="CP158373">
    <property type="protein sequence ID" value="XBY65085.1"/>
    <property type="molecule type" value="Genomic_DNA"/>
</dbReference>